<dbReference type="Pfam" id="PF09929">
    <property type="entry name" value="DUF2161"/>
    <property type="match status" value="1"/>
</dbReference>
<proteinExistence type="predicted"/>
<dbReference type="EMBL" id="JACXZA010000001">
    <property type="protein sequence ID" value="MBD3917549.1"/>
    <property type="molecule type" value="Genomic_DNA"/>
</dbReference>
<evidence type="ECO:0000313" key="3">
    <source>
        <dbReference type="Proteomes" id="UP000609346"/>
    </source>
</evidence>
<sequence>MAVKEEAELYEPVKRYFETQGYEVKGEVLHCDLVAIKPRADTEDGIGIEEEVIIVEMKRTFNLALLLQGVERLRMNPLVTLVVERNRKKSGAVNQRFGDITELCRMLGLGLMTVTLFKTKPALVEMLCEPGDPPRARYRAKRHDRLLREFRERSGDYNVGGSTKRKLMTAYREKCLRMADVLRHGPASPATLARMTSNSKAGDMLRTNYYGWFERAERGIYRLTAQGTAALTEHAEVIAGWPVQETAVTADENEVVSYTTSANGKAGAKGKASSNDSESKPKKRSRKKKPERV</sequence>
<feature type="compositionally biased region" description="Low complexity" evidence="1">
    <location>
        <begin position="261"/>
        <end position="275"/>
    </location>
</feature>
<dbReference type="RefSeq" id="WP_191202763.1">
    <property type="nucleotide sequence ID" value="NZ_JACXZA010000001.1"/>
</dbReference>
<feature type="region of interest" description="Disordered" evidence="1">
    <location>
        <begin position="258"/>
        <end position="293"/>
    </location>
</feature>
<protein>
    <submittedName>
        <fullName evidence="2">Uncharacterized protein</fullName>
    </submittedName>
</protein>
<accession>A0ABR8MSN5</accession>
<dbReference type="InterPro" id="IPR018679">
    <property type="entry name" value="DUF2161"/>
</dbReference>
<evidence type="ECO:0000256" key="1">
    <source>
        <dbReference type="SAM" id="MobiDB-lite"/>
    </source>
</evidence>
<name>A0ABR8MSN5_9BACL</name>
<evidence type="ECO:0000313" key="2">
    <source>
        <dbReference type="EMBL" id="MBD3917549.1"/>
    </source>
</evidence>
<dbReference type="Proteomes" id="UP000609346">
    <property type="component" value="Unassembled WGS sequence"/>
</dbReference>
<reference evidence="2 3" key="1">
    <citation type="submission" date="2020-09" db="EMBL/GenBank/DDBJ databases">
        <title>Paenibacillus sp. strain PR3 16S rRNA gene Genome sequencing and assembly.</title>
        <authorList>
            <person name="Kim J."/>
        </authorList>
    </citation>
    <scope>NUCLEOTIDE SEQUENCE [LARGE SCALE GENOMIC DNA]</scope>
    <source>
        <strain evidence="2 3">PR3</strain>
    </source>
</reference>
<feature type="compositionally biased region" description="Basic residues" evidence="1">
    <location>
        <begin position="281"/>
        <end position="293"/>
    </location>
</feature>
<keyword evidence="3" id="KW-1185">Reference proteome</keyword>
<gene>
    <name evidence="2" type="ORF">H8B09_02185</name>
</gene>
<organism evidence="2 3">
    <name type="scientific">Paenibacillus terricola</name>
    <dbReference type="NCBI Taxonomy" id="2763503"/>
    <lineage>
        <taxon>Bacteria</taxon>
        <taxon>Bacillati</taxon>
        <taxon>Bacillota</taxon>
        <taxon>Bacilli</taxon>
        <taxon>Bacillales</taxon>
        <taxon>Paenibacillaceae</taxon>
        <taxon>Paenibacillus</taxon>
    </lineage>
</organism>
<comment type="caution">
    <text evidence="2">The sequence shown here is derived from an EMBL/GenBank/DDBJ whole genome shotgun (WGS) entry which is preliminary data.</text>
</comment>